<reference evidence="1 2" key="1">
    <citation type="submission" date="2018-09" db="EMBL/GenBank/DDBJ databases">
        <title>Glutamicibacter mishrai S5-52T (LMG 29155T = KCTC 39846T).</title>
        <authorList>
            <person name="Das S.K."/>
        </authorList>
    </citation>
    <scope>NUCLEOTIDE SEQUENCE [LARGE SCALE GENOMIC DNA]</scope>
    <source>
        <strain evidence="1 2">S5-52</strain>
    </source>
</reference>
<name>A0A6H0SI51_9MICC</name>
<proteinExistence type="predicted"/>
<dbReference type="EMBL" id="CP032549">
    <property type="protein sequence ID" value="QIV86816.1"/>
    <property type="molecule type" value="Genomic_DNA"/>
</dbReference>
<organism evidence="1 2">
    <name type="scientific">Glutamicibacter mishrai</name>
    <dbReference type="NCBI Taxonomy" id="1775880"/>
    <lineage>
        <taxon>Bacteria</taxon>
        <taxon>Bacillati</taxon>
        <taxon>Actinomycetota</taxon>
        <taxon>Actinomycetes</taxon>
        <taxon>Micrococcales</taxon>
        <taxon>Micrococcaceae</taxon>
        <taxon>Glutamicibacter</taxon>
    </lineage>
</organism>
<sequence length="68" mass="7552">MQTCDLCGNGQDPLFMLSRDGRSGQYDSFECAIQDMAERCAHCNCAILGHPVRQQQDVFCCQHCAAHS</sequence>
<evidence type="ECO:0008006" key="3">
    <source>
        <dbReference type="Google" id="ProtNLM"/>
    </source>
</evidence>
<dbReference type="RefSeq" id="WP_172511658.1">
    <property type="nucleotide sequence ID" value="NZ_CP032549.1"/>
</dbReference>
<evidence type="ECO:0000313" key="1">
    <source>
        <dbReference type="EMBL" id="QIV86816.1"/>
    </source>
</evidence>
<evidence type="ECO:0000313" key="2">
    <source>
        <dbReference type="Proteomes" id="UP000502331"/>
    </source>
</evidence>
<gene>
    <name evidence="1" type="ORF">D3791_06480</name>
</gene>
<dbReference type="Proteomes" id="UP000502331">
    <property type="component" value="Chromosome"/>
</dbReference>
<protein>
    <recommendedName>
        <fullName evidence="3">Prokaryotic metallothionein</fullName>
    </recommendedName>
</protein>
<dbReference type="AlphaFoldDB" id="A0A6H0SI51"/>
<keyword evidence="2" id="KW-1185">Reference proteome</keyword>
<accession>A0A6H0SI51</accession>